<keyword evidence="1" id="KW-1133">Transmembrane helix</keyword>
<evidence type="ECO:0000256" key="1">
    <source>
        <dbReference type="SAM" id="Phobius"/>
    </source>
</evidence>
<feature type="transmembrane region" description="Helical" evidence="1">
    <location>
        <begin position="245"/>
        <end position="271"/>
    </location>
</feature>
<dbReference type="PANTHER" id="PTHR48090:SF7">
    <property type="entry name" value="RFBJ PROTEIN"/>
    <property type="match status" value="1"/>
</dbReference>
<evidence type="ECO:0000313" key="4">
    <source>
        <dbReference type="Proteomes" id="UP000189433"/>
    </source>
</evidence>
<evidence type="ECO:0000259" key="2">
    <source>
        <dbReference type="Pfam" id="PF00535"/>
    </source>
</evidence>
<dbReference type="GO" id="GO:0016740">
    <property type="term" value="F:transferase activity"/>
    <property type="evidence" value="ECO:0007669"/>
    <property type="project" value="UniProtKB-KW"/>
</dbReference>
<dbReference type="Pfam" id="PF00535">
    <property type="entry name" value="Glycos_transf_2"/>
    <property type="match status" value="1"/>
</dbReference>
<gene>
    <name evidence="3" type="ORF">BKK50_05795</name>
</gene>
<dbReference type="STRING" id="1908260.BKK50_05795"/>
<comment type="caution">
    <text evidence="3">The sequence shown here is derived from an EMBL/GenBank/DDBJ whole genome shotgun (WGS) entry which is preliminary data.</text>
</comment>
<feature type="transmembrane region" description="Helical" evidence="1">
    <location>
        <begin position="283"/>
        <end position="303"/>
    </location>
</feature>
<dbReference type="InterPro" id="IPR001173">
    <property type="entry name" value="Glyco_trans_2-like"/>
</dbReference>
<keyword evidence="3" id="KW-0808">Transferase</keyword>
<dbReference type="RefSeq" id="WP_077416250.1">
    <property type="nucleotide sequence ID" value="NZ_MLHJ01000047.1"/>
</dbReference>
<organism evidence="3 4">
    <name type="scientific">Rodentibacter rarus</name>
    <dbReference type="NCBI Taxonomy" id="1908260"/>
    <lineage>
        <taxon>Bacteria</taxon>
        <taxon>Pseudomonadati</taxon>
        <taxon>Pseudomonadota</taxon>
        <taxon>Gammaproteobacteria</taxon>
        <taxon>Pasteurellales</taxon>
        <taxon>Pasteurellaceae</taxon>
        <taxon>Rodentibacter</taxon>
    </lineage>
</organism>
<dbReference type="CDD" id="cd04179">
    <property type="entry name" value="DPM_DPG-synthase_like"/>
    <property type="match status" value="1"/>
</dbReference>
<dbReference type="EMBL" id="MLHJ01000047">
    <property type="protein sequence ID" value="OOF42947.1"/>
    <property type="molecule type" value="Genomic_DNA"/>
</dbReference>
<dbReference type="InterPro" id="IPR050256">
    <property type="entry name" value="Glycosyltransferase_2"/>
</dbReference>
<reference evidence="3 4" key="1">
    <citation type="submission" date="2016-10" db="EMBL/GenBank/DDBJ databases">
        <title>Rodentibacter gen. nov. and new species.</title>
        <authorList>
            <person name="Christensen H."/>
        </authorList>
    </citation>
    <scope>NUCLEOTIDE SEQUENCE [LARGE SCALE GENOMIC DNA]</scope>
    <source>
        <strain evidence="3 4">CCUG17206</strain>
    </source>
</reference>
<dbReference type="Proteomes" id="UP000189433">
    <property type="component" value="Unassembled WGS sequence"/>
</dbReference>
<protein>
    <submittedName>
        <fullName evidence="3">Glycosyl transferase family 2</fullName>
    </submittedName>
</protein>
<dbReference type="SUPFAM" id="SSF53448">
    <property type="entry name" value="Nucleotide-diphospho-sugar transferases"/>
    <property type="match status" value="1"/>
</dbReference>
<accession>A0A1V3IMU1</accession>
<keyword evidence="1" id="KW-0472">Membrane</keyword>
<proteinExistence type="predicted"/>
<dbReference type="AlphaFoldDB" id="A0A1V3IMU1"/>
<keyword evidence="1" id="KW-0812">Transmembrane</keyword>
<dbReference type="Gene3D" id="3.90.550.10">
    <property type="entry name" value="Spore Coat Polysaccharide Biosynthesis Protein SpsA, Chain A"/>
    <property type="match status" value="1"/>
</dbReference>
<feature type="domain" description="Glycosyltransferase 2-like" evidence="2">
    <location>
        <begin position="20"/>
        <end position="172"/>
    </location>
</feature>
<dbReference type="OrthoDB" id="9808633at2"/>
<name>A0A1V3IMU1_9PAST</name>
<evidence type="ECO:0000313" key="3">
    <source>
        <dbReference type="EMBL" id="OOF42947.1"/>
    </source>
</evidence>
<keyword evidence="4" id="KW-1185">Reference proteome</keyword>
<sequence length="324" mass="36630">MINNKRIAAVVPAYRVIAHIESVISKMPDYIDVIYIVDDKCDQNSGKFVENNIIDPRVKIIFHQENQGVGGAVITGYRQAIEDEIDIVVKIDGDDQMDPKLAKKFILPIVNGEADYTKGNRFFNFSDASAMPKVRLFGNIALSFLTKLSSGYWKTFDPTNGYTAISTAVLKRLALDKIQKRYFFESDILFRLNLVQAKVMDIPMIAVYGDEISNLKINKIFFPFLKGNLKNFSKRIFYKYFLQDFNVASLELIFGILLSLFGSIFGLYHWFVNAGLNVQTPTGTIVVALLPILVGIYLLLSFLSYDVNNIPSEAISKNLDDKEN</sequence>
<dbReference type="PANTHER" id="PTHR48090">
    <property type="entry name" value="UNDECAPRENYL-PHOSPHATE 4-DEOXY-4-FORMAMIDO-L-ARABINOSE TRANSFERASE-RELATED"/>
    <property type="match status" value="1"/>
</dbReference>
<dbReference type="InterPro" id="IPR029044">
    <property type="entry name" value="Nucleotide-diphossugar_trans"/>
</dbReference>